<dbReference type="RefSeq" id="WP_330195305.1">
    <property type="nucleotide sequence ID" value="NZ_JAZDRO010000001.1"/>
</dbReference>
<feature type="domain" description="PBP" evidence="3">
    <location>
        <begin position="46"/>
        <end position="329"/>
    </location>
</feature>
<dbReference type="Proteomes" id="UP001310692">
    <property type="component" value="Unassembled WGS sequence"/>
</dbReference>
<organism evidence="4 5">
    <name type="scientific">Hyphobacterium marinum</name>
    <dbReference type="NCBI Taxonomy" id="3116574"/>
    <lineage>
        <taxon>Bacteria</taxon>
        <taxon>Pseudomonadati</taxon>
        <taxon>Pseudomonadota</taxon>
        <taxon>Alphaproteobacteria</taxon>
        <taxon>Maricaulales</taxon>
        <taxon>Maricaulaceae</taxon>
        <taxon>Hyphobacterium</taxon>
    </lineage>
</organism>
<comment type="caution">
    <text evidence="4">The sequence shown here is derived from an EMBL/GenBank/DDBJ whole genome shotgun (WGS) entry which is preliminary data.</text>
</comment>
<dbReference type="Gene3D" id="3.40.190.10">
    <property type="entry name" value="Periplasmic binding protein-like II"/>
    <property type="match status" value="2"/>
</dbReference>
<dbReference type="PANTHER" id="PTHR30570">
    <property type="entry name" value="PERIPLASMIC PHOSPHATE BINDING COMPONENT OF PHOSPHATE ABC TRANSPORTER"/>
    <property type="match status" value="1"/>
</dbReference>
<evidence type="ECO:0000256" key="2">
    <source>
        <dbReference type="SAM" id="SignalP"/>
    </source>
</evidence>
<feature type="signal peptide" evidence="2">
    <location>
        <begin position="1"/>
        <end position="21"/>
    </location>
</feature>
<evidence type="ECO:0000256" key="1">
    <source>
        <dbReference type="ARBA" id="ARBA00022729"/>
    </source>
</evidence>
<protein>
    <submittedName>
        <fullName evidence="4">Substrate-binding domain-containing protein</fullName>
    </submittedName>
</protein>
<proteinExistence type="predicted"/>
<dbReference type="PANTHER" id="PTHR30570:SF1">
    <property type="entry name" value="PHOSPHATE-BINDING PROTEIN PSTS"/>
    <property type="match status" value="1"/>
</dbReference>
<evidence type="ECO:0000313" key="5">
    <source>
        <dbReference type="Proteomes" id="UP001310692"/>
    </source>
</evidence>
<gene>
    <name evidence="4" type="ORF">V0U35_03695</name>
</gene>
<sequence length="370" mass="39265">MKQYLGLSLFALALAACSDTAEVATNTDTGNDTGADLSSDAPADANANLVDRPIRIVGSSTVFPFTTATAESFGARTSFATPVVESTGTGGGMRLFCNGAGTAHPDITGASRRMRASEYNQCQANGVTEITEIPIGFDGIVFANTMTGPELDISRDQIWLALAAHVPGEDCAMVENPYESWSDIDPTLPSERIEVFGPPPTSGTRDAFVELGMEAGAELVAEATGCEISDEHAARIREDGAWIDAGENDNAIVQTLVNTPTAFGVFGYSFLAQNSDRIQGGRVDGVMPEFDEIASGNYPISRSLFVYVKNQNVGVTPGIEAYVTELTSEDAWGEFGYLADRGLIPAPEARRMEIAERARSLTPMDGAPEH</sequence>
<dbReference type="PROSITE" id="PS51257">
    <property type="entry name" value="PROKAR_LIPOPROTEIN"/>
    <property type="match status" value="1"/>
</dbReference>
<accession>A0ABU7LW36</accession>
<keyword evidence="5" id="KW-1185">Reference proteome</keyword>
<reference evidence="4 5" key="1">
    <citation type="submission" date="2024-01" db="EMBL/GenBank/DDBJ databases">
        <title>Hyphobacterium bacterium isolated from marine sediment.</title>
        <authorList>
            <person name="Zhao S."/>
        </authorList>
    </citation>
    <scope>NUCLEOTIDE SEQUENCE [LARGE SCALE GENOMIC DNA]</scope>
    <source>
        <strain evidence="4 5">Y60-23</strain>
    </source>
</reference>
<evidence type="ECO:0000259" key="3">
    <source>
        <dbReference type="Pfam" id="PF12849"/>
    </source>
</evidence>
<dbReference type="InterPro" id="IPR050811">
    <property type="entry name" value="Phosphate_ABC_transporter"/>
</dbReference>
<dbReference type="Pfam" id="PF12849">
    <property type="entry name" value="PBP_like_2"/>
    <property type="match status" value="1"/>
</dbReference>
<dbReference type="SUPFAM" id="SSF53850">
    <property type="entry name" value="Periplasmic binding protein-like II"/>
    <property type="match status" value="1"/>
</dbReference>
<feature type="chain" id="PRO_5045176468" evidence="2">
    <location>
        <begin position="22"/>
        <end position="370"/>
    </location>
</feature>
<keyword evidence="1 2" id="KW-0732">Signal</keyword>
<dbReference type="InterPro" id="IPR024370">
    <property type="entry name" value="PBP_domain"/>
</dbReference>
<dbReference type="EMBL" id="JAZDRO010000001">
    <property type="protein sequence ID" value="MEE2565773.1"/>
    <property type="molecule type" value="Genomic_DNA"/>
</dbReference>
<name>A0ABU7LW36_9PROT</name>
<evidence type="ECO:0000313" key="4">
    <source>
        <dbReference type="EMBL" id="MEE2565773.1"/>
    </source>
</evidence>